<dbReference type="RefSeq" id="WP_092457582.1">
    <property type="nucleotide sequence ID" value="NZ_FPCJ01000001.1"/>
</dbReference>
<dbReference type="EMBL" id="FPCJ01000001">
    <property type="protein sequence ID" value="SFV29775.1"/>
    <property type="molecule type" value="Genomic_DNA"/>
</dbReference>
<evidence type="ECO:0000259" key="5">
    <source>
        <dbReference type="SMART" id="SM01003"/>
    </source>
</evidence>
<dbReference type="CDD" id="cd05305">
    <property type="entry name" value="L-AlaDH"/>
    <property type="match status" value="1"/>
</dbReference>
<dbReference type="PANTHER" id="PTHR42795">
    <property type="entry name" value="ALANINE DEHYDROGENASE"/>
    <property type="match status" value="1"/>
</dbReference>
<keyword evidence="7" id="KW-1185">Reference proteome</keyword>
<dbReference type="OrthoDB" id="9804592at2"/>
<evidence type="ECO:0000256" key="3">
    <source>
        <dbReference type="ARBA" id="ARBA00023002"/>
    </source>
</evidence>
<dbReference type="GO" id="GO:0000286">
    <property type="term" value="F:alanine dehydrogenase activity"/>
    <property type="evidence" value="ECO:0007669"/>
    <property type="project" value="UniProtKB-EC"/>
</dbReference>
<name>A0A1I7N561_9BACT</name>
<dbReference type="STRING" id="1393122.SAMN05660895_0625"/>
<evidence type="ECO:0000256" key="1">
    <source>
        <dbReference type="ARBA" id="ARBA00005689"/>
    </source>
</evidence>
<comment type="similarity">
    <text evidence="1">Belongs to the AlaDH/PNT family.</text>
</comment>
<dbReference type="Gene3D" id="3.40.50.720">
    <property type="entry name" value="NAD(P)-binding Rossmann-like Domain"/>
    <property type="match status" value="2"/>
</dbReference>
<dbReference type="InterPro" id="IPR036291">
    <property type="entry name" value="NAD(P)-bd_dom_sf"/>
</dbReference>
<dbReference type="SUPFAM" id="SSF51735">
    <property type="entry name" value="NAD(P)-binding Rossmann-fold domains"/>
    <property type="match status" value="1"/>
</dbReference>
<gene>
    <name evidence="6" type="ORF">SAMN05660895_0625</name>
</gene>
<keyword evidence="3" id="KW-0560">Oxidoreductase</keyword>
<dbReference type="SMART" id="SM01003">
    <property type="entry name" value="AlaDh_PNT_N"/>
    <property type="match status" value="1"/>
</dbReference>
<feature type="domain" description="Alanine dehydrogenase/pyridine nucleotide transhydrogenase NAD(H)-binding" evidence="4">
    <location>
        <begin position="180"/>
        <end position="328"/>
    </location>
</feature>
<protein>
    <recommendedName>
        <fullName evidence="2">alanine dehydrogenase</fullName>
        <ecNumber evidence="2">1.4.1.1</ecNumber>
    </recommendedName>
</protein>
<dbReference type="GO" id="GO:0042853">
    <property type="term" value="P:L-alanine catabolic process"/>
    <property type="evidence" value="ECO:0007669"/>
    <property type="project" value="InterPro"/>
</dbReference>
<dbReference type="SUPFAM" id="SSF52283">
    <property type="entry name" value="Formate/glycerate dehydrogenase catalytic domain-like"/>
    <property type="match status" value="1"/>
</dbReference>
<dbReference type="AlphaFoldDB" id="A0A1I7N561"/>
<dbReference type="Pfam" id="PF05222">
    <property type="entry name" value="AlaDh_PNT_N"/>
    <property type="match status" value="1"/>
</dbReference>
<dbReference type="EC" id="1.4.1.1" evidence="2"/>
<evidence type="ECO:0000259" key="4">
    <source>
        <dbReference type="SMART" id="SM01002"/>
    </source>
</evidence>
<proteinExistence type="inferred from homology"/>
<feature type="domain" description="Alanine dehydrogenase/pyridine nucleotide transhydrogenase N-terminal" evidence="5">
    <location>
        <begin position="35"/>
        <end position="168"/>
    </location>
</feature>
<dbReference type="InterPro" id="IPR008141">
    <property type="entry name" value="Ala_DH"/>
</dbReference>
<accession>A0A1I7N561</accession>
<dbReference type="Proteomes" id="UP000199537">
    <property type="component" value="Unassembled WGS sequence"/>
</dbReference>
<dbReference type="PANTHER" id="PTHR42795:SF1">
    <property type="entry name" value="ALANINE DEHYDROGENASE"/>
    <property type="match status" value="1"/>
</dbReference>
<dbReference type="GO" id="GO:0005886">
    <property type="term" value="C:plasma membrane"/>
    <property type="evidence" value="ECO:0007669"/>
    <property type="project" value="TreeGrafter"/>
</dbReference>
<dbReference type="InterPro" id="IPR007886">
    <property type="entry name" value="AlaDH/PNT_N"/>
</dbReference>
<dbReference type="InterPro" id="IPR007698">
    <property type="entry name" value="AlaDH/PNT_NAD(H)-bd"/>
</dbReference>
<dbReference type="SMART" id="SM01002">
    <property type="entry name" value="AlaDh_PNT_C"/>
    <property type="match status" value="1"/>
</dbReference>
<sequence>MESRTVAHGGHVFPGITPQEEILAVKYNTAQLHIGIPREDAFHENRISLVPDAVAVLVNNGHRVVVEHAAGERSHFYDTDYAEAGAEILYNKKDVYQAGIIVKSAPLSEEELELLHPGQIVISPIHLPMLKAEHLQKMMQKRITALSFENLKDDAGTFPIVRSMSEIAGSAVMLIAAHYLGNTEKGKGVLLGGISGVPSTEVVIIGAGVVAEYAARTALALGASVKVFDNNIYKLKRLQTNIGVRVYTSVIEPKTLSEQLKTADVAVGALSSQSGRTPIVVTEEMVKNMKAGSVIVDVSIDRGGCFETSEVTSLENPVFKKYDVIHYCVPNIPSAFSRTASQAISNVIMPLLLSAADEGGFDNLVWIKRGVRNGIYVYKGALTNFHLSERFKLKYTDLELLLAVKG</sequence>
<dbReference type="Pfam" id="PF01262">
    <property type="entry name" value="AlaDh_PNT_C"/>
    <property type="match status" value="1"/>
</dbReference>
<evidence type="ECO:0000313" key="7">
    <source>
        <dbReference type="Proteomes" id="UP000199537"/>
    </source>
</evidence>
<reference evidence="7" key="1">
    <citation type="submission" date="2016-10" db="EMBL/GenBank/DDBJ databases">
        <authorList>
            <person name="Varghese N."/>
            <person name="Submissions S."/>
        </authorList>
    </citation>
    <scope>NUCLEOTIDE SEQUENCE [LARGE SCALE GENOMIC DNA]</scope>
    <source>
        <strain evidence="7">DSM 14807</strain>
    </source>
</reference>
<evidence type="ECO:0000313" key="6">
    <source>
        <dbReference type="EMBL" id="SFV29775.1"/>
    </source>
</evidence>
<evidence type="ECO:0000256" key="2">
    <source>
        <dbReference type="ARBA" id="ARBA00012897"/>
    </source>
</evidence>
<organism evidence="6 7">
    <name type="scientific">Thermoflavifilum thermophilum</name>
    <dbReference type="NCBI Taxonomy" id="1393122"/>
    <lineage>
        <taxon>Bacteria</taxon>
        <taxon>Pseudomonadati</taxon>
        <taxon>Bacteroidota</taxon>
        <taxon>Chitinophagia</taxon>
        <taxon>Chitinophagales</taxon>
        <taxon>Chitinophagaceae</taxon>
        <taxon>Thermoflavifilum</taxon>
    </lineage>
</organism>